<proteinExistence type="predicted"/>
<dbReference type="Proteomes" id="UP000198779">
    <property type="component" value="Unassembled WGS sequence"/>
</dbReference>
<organism evidence="1 2">
    <name type="scientific">Prevotella communis</name>
    <dbReference type="NCBI Taxonomy" id="2913614"/>
    <lineage>
        <taxon>Bacteria</taxon>
        <taxon>Pseudomonadati</taxon>
        <taxon>Bacteroidota</taxon>
        <taxon>Bacteroidia</taxon>
        <taxon>Bacteroidales</taxon>
        <taxon>Prevotellaceae</taxon>
        <taxon>Prevotella</taxon>
    </lineage>
</organism>
<evidence type="ECO:0000313" key="2">
    <source>
        <dbReference type="Proteomes" id="UP000198779"/>
    </source>
</evidence>
<reference evidence="2" key="1">
    <citation type="submission" date="2016-10" db="EMBL/GenBank/DDBJ databases">
        <authorList>
            <person name="Varghese N."/>
            <person name="Submissions S."/>
        </authorList>
    </citation>
    <scope>NUCLEOTIDE SEQUENCE [LARGE SCALE GENOMIC DNA]</scope>
    <source>
        <strain evidence="2">BP1-148</strain>
    </source>
</reference>
<sequence length="861" mass="95953">MALVLTACTADDDMWLDEEQQSLVGRAVNFSASLADPFVTRTTYRHDGSFNEGDQMRIFRQYAVKGSSTSFEDTTIFRTYYLKMDYAAGTSVSLNDDWVPMSGKLKSDKYGNISNQDAGDSLTWENGRIVRFRAWGRSNLAGALTANSKGSYYPDYTISDWVTVSGPTKSIPLTMRHVTCRIGLTCKAGNEFGSATICTDLEDYRRQDNADTKAHDDAETVKTDEQAQKELDSVMAVYNKMCMPAGVDDKTFLLTAMTKARYDGTTSFKDFEKDATGIVKIGEKDSAAIRTDVQRPVFNPNDGRLYMMSVPFDMSSEGKGHELVLPACTRFKVWLYDVNNGDRHATTGSTGSESNYHIFALSDIMKNGKAVYPNGLTLKAGYSYLFNVGYHYDKLTITPVDQFSWDEQDQMEQDGKDEAQVKTDFDFTWWTKAYREAAKTALKGGDFLPSFSIKNQREFRTFIHLVNGTAAKRMSGLKRGKVRLDEKNDTIKDTDGFETYWWILEGETDENGDPRQITMEEAEAMGYVFYPHFYPTVSTQKAHVIEDYVTGPMDFYDTDFGNRYEVRLTEDLDLYDWELPSIGEDNTKPFRGNFKGGGHTLYNLNMTKKYLFDHVKDGAITNLRIESTHDVSLLNTAVSSGKSGWGCYIAGISLLCNSSECAIANSLTGASYVVGCIHVGNAGGALVGKADNLTMLGCMQAAAGIPENTGALLGAYAGTTSFFAPQSKNNVTWGSFMCNYYDIEKSPKSNAVGSVADSYPYQQYVRGSKSHILKAKNDYLIGDDADYYSLPNNMKAEMYGLAPWKAMNYAIWKYNSSTVGAKYPCQMHYQASTVGYTHLYPTLQSGVPTVESNWNPLTQNN</sequence>
<name>A0A1G7T0G5_9BACT</name>
<dbReference type="Gene3D" id="2.160.20.110">
    <property type="match status" value="1"/>
</dbReference>
<gene>
    <name evidence="1" type="ORF">SAMN04487901_10276</name>
</gene>
<evidence type="ECO:0000313" key="1">
    <source>
        <dbReference type="EMBL" id="SDG28775.1"/>
    </source>
</evidence>
<dbReference type="EMBL" id="FNCQ01000002">
    <property type="protein sequence ID" value="SDG28775.1"/>
    <property type="molecule type" value="Genomic_DNA"/>
</dbReference>
<keyword evidence="2" id="KW-1185">Reference proteome</keyword>
<accession>A0A1G7T0G5</accession>
<protein>
    <submittedName>
        <fullName evidence="1">Uncharacterized protein</fullName>
    </submittedName>
</protein>
<dbReference type="STRING" id="645274.SAMN04487901_10276"/>
<dbReference type="AlphaFoldDB" id="A0A1G7T0G5"/>